<keyword evidence="5" id="KW-1185">Reference proteome</keyword>
<feature type="domain" description="UCH catalytic" evidence="3">
    <location>
        <begin position="1"/>
        <end position="59"/>
    </location>
</feature>
<dbReference type="Proteomes" id="UP001159364">
    <property type="component" value="Linkage Group LG01"/>
</dbReference>
<dbReference type="InterPro" id="IPR038765">
    <property type="entry name" value="Papain-like_cys_pep_sf"/>
</dbReference>
<dbReference type="GO" id="GO:0004843">
    <property type="term" value="F:cysteine-type deubiquitinase activity"/>
    <property type="evidence" value="ECO:0007669"/>
    <property type="project" value="InterPro"/>
</dbReference>
<dbReference type="PANTHER" id="PTHR10589">
    <property type="entry name" value="UBIQUITIN CARBOXYL-TERMINAL HYDROLASE"/>
    <property type="match status" value="1"/>
</dbReference>
<dbReference type="PANTHER" id="PTHR10589:SF17">
    <property type="entry name" value="UBIQUITIN CARBOXYL-TERMINAL HYDROLASE"/>
    <property type="match status" value="1"/>
</dbReference>
<dbReference type="GO" id="GO:0016579">
    <property type="term" value="P:protein deubiquitination"/>
    <property type="evidence" value="ECO:0007669"/>
    <property type="project" value="TreeGrafter"/>
</dbReference>
<proteinExistence type="inferred from homology"/>
<dbReference type="PROSITE" id="PS52048">
    <property type="entry name" value="UCH_DOMAIN"/>
    <property type="match status" value="1"/>
</dbReference>
<dbReference type="GO" id="GO:0005737">
    <property type="term" value="C:cytoplasm"/>
    <property type="evidence" value="ECO:0007669"/>
    <property type="project" value="TreeGrafter"/>
</dbReference>
<protein>
    <recommendedName>
        <fullName evidence="3">UCH catalytic domain-containing protein</fullName>
    </recommendedName>
</protein>
<reference evidence="4 5" key="1">
    <citation type="submission" date="2021-09" db="EMBL/GenBank/DDBJ databases">
        <title>Genomic insights and catalytic innovation underlie evolution of tropane alkaloids biosynthesis.</title>
        <authorList>
            <person name="Wang Y.-J."/>
            <person name="Tian T."/>
            <person name="Huang J.-P."/>
            <person name="Huang S.-X."/>
        </authorList>
    </citation>
    <scope>NUCLEOTIDE SEQUENCE [LARGE SCALE GENOMIC DNA]</scope>
    <source>
        <strain evidence="4">KIB-2018</strain>
        <tissue evidence="4">Leaf</tissue>
    </source>
</reference>
<organism evidence="4 5">
    <name type="scientific">Erythroxylum novogranatense</name>
    <dbReference type="NCBI Taxonomy" id="1862640"/>
    <lineage>
        <taxon>Eukaryota</taxon>
        <taxon>Viridiplantae</taxon>
        <taxon>Streptophyta</taxon>
        <taxon>Embryophyta</taxon>
        <taxon>Tracheophyta</taxon>
        <taxon>Spermatophyta</taxon>
        <taxon>Magnoliopsida</taxon>
        <taxon>eudicotyledons</taxon>
        <taxon>Gunneridae</taxon>
        <taxon>Pentapetalae</taxon>
        <taxon>rosids</taxon>
        <taxon>fabids</taxon>
        <taxon>Malpighiales</taxon>
        <taxon>Erythroxylaceae</taxon>
        <taxon>Erythroxylum</taxon>
    </lineage>
</organism>
<evidence type="ECO:0000259" key="3">
    <source>
        <dbReference type="PROSITE" id="PS52048"/>
    </source>
</evidence>
<dbReference type="InterPro" id="IPR001578">
    <property type="entry name" value="Peptidase_C12_UCH"/>
</dbReference>
<evidence type="ECO:0000256" key="2">
    <source>
        <dbReference type="PROSITE-ProRule" id="PRU01393"/>
    </source>
</evidence>
<comment type="caution">
    <text evidence="4">The sequence shown here is derived from an EMBL/GenBank/DDBJ whole genome shotgun (WGS) entry which is preliminary data.</text>
</comment>
<accession>A0AAV8U994</accession>
<evidence type="ECO:0000256" key="1">
    <source>
        <dbReference type="ARBA" id="ARBA00009326"/>
    </source>
</evidence>
<sequence length="113" mass="12274">MVGDVNGELFELDGEKSGPISHGPTSPGSLLQDAAKVIAGIIQQNPHSLNFNFYLVNCALSTFSEPLMNYTNESSPSACKSRICNHVMLDCVVNAWSRLVNFMIISSQVENPD</sequence>
<gene>
    <name evidence="4" type="ORF">K2173_012714</name>
</gene>
<evidence type="ECO:0000313" key="4">
    <source>
        <dbReference type="EMBL" id="KAJ8774408.1"/>
    </source>
</evidence>
<dbReference type="AlphaFoldDB" id="A0AAV8U994"/>
<evidence type="ECO:0000313" key="5">
    <source>
        <dbReference type="Proteomes" id="UP001159364"/>
    </source>
</evidence>
<name>A0AAV8U994_9ROSI</name>
<dbReference type="SUPFAM" id="SSF54001">
    <property type="entry name" value="Cysteine proteinases"/>
    <property type="match status" value="1"/>
</dbReference>
<dbReference type="GO" id="GO:0006511">
    <property type="term" value="P:ubiquitin-dependent protein catabolic process"/>
    <property type="evidence" value="ECO:0007669"/>
    <property type="project" value="InterPro"/>
</dbReference>
<dbReference type="EMBL" id="JAIWQS010000001">
    <property type="protein sequence ID" value="KAJ8774408.1"/>
    <property type="molecule type" value="Genomic_DNA"/>
</dbReference>
<dbReference type="Gene3D" id="3.30.1490.420">
    <property type="entry name" value="Ubiquitin carboxyl-terminal hydrolase, domain 2"/>
    <property type="match status" value="1"/>
</dbReference>
<comment type="similarity">
    <text evidence="1 2">Belongs to the peptidase C12 family.</text>
</comment>
<dbReference type="Pfam" id="PF01088">
    <property type="entry name" value="Peptidase_C12"/>
    <property type="match status" value="1"/>
</dbReference>
<comment type="caution">
    <text evidence="2">Lacks conserved residue(s) required for the propagation of feature annotation.</text>
</comment>